<dbReference type="EMBL" id="BAAAQN010000038">
    <property type="protein sequence ID" value="GAA2044992.1"/>
    <property type="molecule type" value="Genomic_DNA"/>
</dbReference>
<feature type="transmembrane region" description="Helical" evidence="8">
    <location>
        <begin position="367"/>
        <end position="389"/>
    </location>
</feature>
<keyword evidence="2" id="KW-0813">Transport</keyword>
<dbReference type="PANTHER" id="PTHR42718:SF46">
    <property type="entry name" value="BLR6921 PROTEIN"/>
    <property type="match status" value="1"/>
</dbReference>
<feature type="region of interest" description="Disordered" evidence="7">
    <location>
        <begin position="1"/>
        <end position="73"/>
    </location>
</feature>
<dbReference type="Proteomes" id="UP001500751">
    <property type="component" value="Unassembled WGS sequence"/>
</dbReference>
<dbReference type="SUPFAM" id="SSF103473">
    <property type="entry name" value="MFS general substrate transporter"/>
    <property type="match status" value="1"/>
</dbReference>
<keyword evidence="3" id="KW-1003">Cell membrane</keyword>
<feature type="compositionally biased region" description="Low complexity" evidence="7">
    <location>
        <begin position="10"/>
        <end position="64"/>
    </location>
</feature>
<keyword evidence="11" id="KW-1185">Reference proteome</keyword>
<comment type="caution">
    <text evidence="10">The sequence shown here is derived from an EMBL/GenBank/DDBJ whole genome shotgun (WGS) entry which is preliminary data.</text>
</comment>
<feature type="transmembrane region" description="Helical" evidence="8">
    <location>
        <begin position="81"/>
        <end position="104"/>
    </location>
</feature>
<evidence type="ECO:0000313" key="11">
    <source>
        <dbReference type="Proteomes" id="UP001500751"/>
    </source>
</evidence>
<protein>
    <submittedName>
        <fullName evidence="10">MFS transporter</fullName>
    </submittedName>
</protein>
<dbReference type="Pfam" id="PF07690">
    <property type="entry name" value="MFS_1"/>
    <property type="match status" value="1"/>
</dbReference>
<keyword evidence="4 8" id="KW-0812">Transmembrane</keyword>
<feature type="transmembrane region" description="Helical" evidence="8">
    <location>
        <begin position="208"/>
        <end position="233"/>
    </location>
</feature>
<feature type="transmembrane region" description="Helical" evidence="8">
    <location>
        <begin position="401"/>
        <end position="420"/>
    </location>
</feature>
<evidence type="ECO:0000256" key="6">
    <source>
        <dbReference type="ARBA" id="ARBA00023136"/>
    </source>
</evidence>
<dbReference type="Gene3D" id="1.20.1720.10">
    <property type="entry name" value="Multidrug resistance protein D"/>
    <property type="match status" value="1"/>
</dbReference>
<evidence type="ECO:0000256" key="7">
    <source>
        <dbReference type="SAM" id="MobiDB-lite"/>
    </source>
</evidence>
<evidence type="ECO:0000313" key="10">
    <source>
        <dbReference type="EMBL" id="GAA2044992.1"/>
    </source>
</evidence>
<organism evidence="10 11">
    <name type="scientific">Catenulispora yoronensis</name>
    <dbReference type="NCBI Taxonomy" id="450799"/>
    <lineage>
        <taxon>Bacteria</taxon>
        <taxon>Bacillati</taxon>
        <taxon>Actinomycetota</taxon>
        <taxon>Actinomycetes</taxon>
        <taxon>Catenulisporales</taxon>
        <taxon>Catenulisporaceae</taxon>
        <taxon>Catenulispora</taxon>
    </lineage>
</organism>
<dbReference type="PANTHER" id="PTHR42718">
    <property type="entry name" value="MAJOR FACILITATOR SUPERFAMILY MULTIDRUG TRANSPORTER MFSC"/>
    <property type="match status" value="1"/>
</dbReference>
<accession>A0ABP5GIK6</accession>
<feature type="transmembrane region" description="Helical" evidence="8">
    <location>
        <begin position="239"/>
        <end position="258"/>
    </location>
</feature>
<evidence type="ECO:0000256" key="8">
    <source>
        <dbReference type="SAM" id="Phobius"/>
    </source>
</evidence>
<evidence type="ECO:0000256" key="2">
    <source>
        <dbReference type="ARBA" id="ARBA00022448"/>
    </source>
</evidence>
<dbReference type="Gene3D" id="1.20.1250.20">
    <property type="entry name" value="MFS general substrate transporter like domains"/>
    <property type="match status" value="1"/>
</dbReference>
<feature type="transmembrane region" description="Helical" evidence="8">
    <location>
        <begin position="270"/>
        <end position="288"/>
    </location>
</feature>
<dbReference type="CDD" id="cd17321">
    <property type="entry name" value="MFS_MMR_MDR_like"/>
    <property type="match status" value="1"/>
</dbReference>
<proteinExistence type="predicted"/>
<feature type="domain" description="Major facilitator superfamily (MFS) profile" evidence="9">
    <location>
        <begin position="82"/>
        <end position="539"/>
    </location>
</feature>
<dbReference type="InterPro" id="IPR020846">
    <property type="entry name" value="MFS_dom"/>
</dbReference>
<feature type="transmembrane region" description="Helical" evidence="8">
    <location>
        <begin position="116"/>
        <end position="136"/>
    </location>
</feature>
<reference evidence="11" key="1">
    <citation type="journal article" date="2019" name="Int. J. Syst. Evol. Microbiol.">
        <title>The Global Catalogue of Microorganisms (GCM) 10K type strain sequencing project: providing services to taxonomists for standard genome sequencing and annotation.</title>
        <authorList>
            <consortium name="The Broad Institute Genomics Platform"/>
            <consortium name="The Broad Institute Genome Sequencing Center for Infectious Disease"/>
            <person name="Wu L."/>
            <person name="Ma J."/>
        </authorList>
    </citation>
    <scope>NUCLEOTIDE SEQUENCE [LARGE SCALE GENOMIC DNA]</scope>
    <source>
        <strain evidence="11">JCM 16014</strain>
    </source>
</reference>
<dbReference type="InterPro" id="IPR011701">
    <property type="entry name" value="MFS"/>
</dbReference>
<comment type="subcellular location">
    <subcellularLocation>
        <location evidence="1">Cell membrane</location>
        <topology evidence="1">Multi-pass membrane protein</topology>
    </subcellularLocation>
</comment>
<feature type="transmembrane region" description="Helical" evidence="8">
    <location>
        <begin position="426"/>
        <end position="449"/>
    </location>
</feature>
<evidence type="ECO:0000256" key="3">
    <source>
        <dbReference type="ARBA" id="ARBA00022475"/>
    </source>
</evidence>
<keyword evidence="5 8" id="KW-1133">Transmembrane helix</keyword>
<gene>
    <name evidence="10" type="ORF">GCM10009839_56030</name>
</gene>
<evidence type="ECO:0000256" key="5">
    <source>
        <dbReference type="ARBA" id="ARBA00022989"/>
    </source>
</evidence>
<feature type="transmembrane region" description="Helical" evidence="8">
    <location>
        <begin position="461"/>
        <end position="486"/>
    </location>
</feature>
<evidence type="ECO:0000256" key="1">
    <source>
        <dbReference type="ARBA" id="ARBA00004651"/>
    </source>
</evidence>
<dbReference type="PROSITE" id="PS50850">
    <property type="entry name" value="MFS"/>
    <property type="match status" value="1"/>
</dbReference>
<evidence type="ECO:0000256" key="4">
    <source>
        <dbReference type="ARBA" id="ARBA00022692"/>
    </source>
</evidence>
<feature type="transmembrane region" description="Helical" evidence="8">
    <location>
        <begin position="300"/>
        <end position="317"/>
    </location>
</feature>
<feature type="transmembrane region" description="Helical" evidence="8">
    <location>
        <begin position="506"/>
        <end position="530"/>
    </location>
</feature>
<feature type="transmembrane region" description="Helical" evidence="8">
    <location>
        <begin position="148"/>
        <end position="171"/>
    </location>
</feature>
<feature type="transmembrane region" description="Helical" evidence="8">
    <location>
        <begin position="338"/>
        <end position="361"/>
    </location>
</feature>
<keyword evidence="6 8" id="KW-0472">Membrane</keyword>
<feature type="transmembrane region" description="Helical" evidence="8">
    <location>
        <begin position="177"/>
        <end position="196"/>
    </location>
</feature>
<name>A0ABP5GIK6_9ACTN</name>
<dbReference type="InterPro" id="IPR036259">
    <property type="entry name" value="MFS_trans_sf"/>
</dbReference>
<evidence type="ECO:0000259" key="9">
    <source>
        <dbReference type="PROSITE" id="PS50850"/>
    </source>
</evidence>
<sequence length="545" mass="54556">MTDVLDRAAADAAGSGNGAAATANPTPNSTANPTPNSTDSTLTQAGTQAETQAGTQAGTQARTTNPTHDPAPQGMSTRAKLVLFLLCAANFMVAVDFSILNIAVPSIGKDLGISEANLQWVSTAFALPSGGFLLLSGRIGDLAGRKKVFVTGTVLFTAASLIAALAWVPAVLLGARALQGVGAAMIVPTGMALLTTSFAEGPQRERALGINGTLMTVGFTFGMVLGGFLTQAFSWRSTMVLNTAMGALVLVGAPRLLTESRNAHSSKLDIPGAITVTTALLALIYALSTAAQVGFGRADVVSGLVGGVVLLAAFVAIESRAADPLVSLRILRRRSVAIGNLGGLVSFATMSSVVFLGTLFLQQVNGMSPTLTGLVFGVMGVVAALGGTVAPKAIGRFGARATLVGGLLAQGALIAPLALIDQSNGTLLLLTVAAAAAFGHLGAVVAYGVTATGGLSDAEQGLATGLVTTSQQVGLTIGIPLFSALASARADSLREAGHTAKDALTGGIRIGLGADGLVLLAVAVLVGLGLRTTRKARAGAADARI</sequence>